<feature type="domain" description="Glycoside hydrolase family 5" evidence="5">
    <location>
        <begin position="74"/>
        <end position="391"/>
    </location>
</feature>
<evidence type="ECO:0000256" key="2">
    <source>
        <dbReference type="ARBA" id="ARBA00022801"/>
    </source>
</evidence>
<dbReference type="PANTHER" id="PTHR31263:SF0">
    <property type="entry name" value="CELLULASE FAMILY PROTEIN (AFU_ORTHOLOGUE AFUA_5G14560)"/>
    <property type="match status" value="1"/>
</dbReference>
<dbReference type="GO" id="GO:0000272">
    <property type="term" value="P:polysaccharide catabolic process"/>
    <property type="evidence" value="ECO:0007669"/>
    <property type="project" value="InterPro"/>
</dbReference>
<dbReference type="InterPro" id="IPR017853">
    <property type="entry name" value="GH"/>
</dbReference>
<dbReference type="InterPro" id="IPR001547">
    <property type="entry name" value="Glyco_hydro_5"/>
</dbReference>
<proteinExistence type="inferred from homology"/>
<evidence type="ECO:0000256" key="4">
    <source>
        <dbReference type="RuleBase" id="RU361153"/>
    </source>
</evidence>
<evidence type="ECO:0000313" key="7">
    <source>
        <dbReference type="Proteomes" id="UP000275385"/>
    </source>
</evidence>
<gene>
    <name evidence="6" type="ORF">DL546_001831</name>
</gene>
<dbReference type="EMBL" id="QVQW01000047">
    <property type="protein sequence ID" value="RKU43077.1"/>
    <property type="molecule type" value="Genomic_DNA"/>
</dbReference>
<accession>A0A420Y5F6</accession>
<evidence type="ECO:0000256" key="3">
    <source>
        <dbReference type="ARBA" id="ARBA00023295"/>
    </source>
</evidence>
<dbReference type="SUPFAM" id="SSF51445">
    <property type="entry name" value="(Trans)glycosidases"/>
    <property type="match status" value="1"/>
</dbReference>
<dbReference type="GO" id="GO:0004553">
    <property type="term" value="F:hydrolase activity, hydrolyzing O-glycosyl compounds"/>
    <property type="evidence" value="ECO:0007669"/>
    <property type="project" value="InterPro"/>
</dbReference>
<keyword evidence="3 4" id="KW-0326">Glycosidase</keyword>
<reference evidence="6 7" key="1">
    <citation type="submission" date="2018-08" db="EMBL/GenBank/DDBJ databases">
        <title>Draft genome of the lignicolous fungus Coniochaeta pulveracea.</title>
        <authorList>
            <person name="Borstlap C.J."/>
            <person name="De Witt R.N."/>
            <person name="Botha A."/>
            <person name="Volschenk H."/>
        </authorList>
    </citation>
    <scope>NUCLEOTIDE SEQUENCE [LARGE SCALE GENOMIC DNA]</scope>
    <source>
        <strain evidence="6 7">CAB683</strain>
    </source>
</reference>
<protein>
    <recommendedName>
        <fullName evidence="5">Glycoside hydrolase family 5 domain-containing protein</fullName>
    </recommendedName>
</protein>
<evidence type="ECO:0000259" key="5">
    <source>
        <dbReference type="Pfam" id="PF00150"/>
    </source>
</evidence>
<keyword evidence="7" id="KW-1185">Reference proteome</keyword>
<dbReference type="Proteomes" id="UP000275385">
    <property type="component" value="Unassembled WGS sequence"/>
</dbReference>
<comment type="similarity">
    <text evidence="1 4">Belongs to the glycosyl hydrolase 5 (cellulase A) family.</text>
</comment>
<evidence type="ECO:0000313" key="6">
    <source>
        <dbReference type="EMBL" id="RKU43077.1"/>
    </source>
</evidence>
<dbReference type="Pfam" id="PF00150">
    <property type="entry name" value="Cellulase"/>
    <property type="match status" value="1"/>
</dbReference>
<dbReference type="OrthoDB" id="442731at2759"/>
<dbReference type="STRING" id="177199.A0A420Y5F6"/>
<dbReference type="Gene3D" id="3.20.20.80">
    <property type="entry name" value="Glycosidases"/>
    <property type="match status" value="1"/>
</dbReference>
<evidence type="ECO:0000256" key="1">
    <source>
        <dbReference type="ARBA" id="ARBA00005641"/>
    </source>
</evidence>
<keyword evidence="2 4" id="KW-0378">Hydrolase</keyword>
<name>A0A420Y5F6_9PEZI</name>
<dbReference type="PANTHER" id="PTHR31263">
    <property type="entry name" value="CELLULASE FAMILY PROTEIN (AFU_ORTHOLOGUE AFUA_5G14560)"/>
    <property type="match status" value="1"/>
</dbReference>
<comment type="caution">
    <text evidence="6">The sequence shown here is derived from an EMBL/GenBank/DDBJ whole genome shotgun (WGS) entry which is preliminary data.</text>
</comment>
<dbReference type="AlphaFoldDB" id="A0A420Y5F6"/>
<sequence length="436" mass="47232">MSCSVASRLSVSSLINSSNMVKLTIITSLTAAIAGLATAVPHKSAAAWPNGPFVTSGRYIHDASGTNVTYAGVNWPGAADVMIPEGLQYQSIATIVGKIKSLGMNAIRLTYAIEMIDQIYSNGGKDIPISTALTKALGSTNGPKVLSQILAKNPDFSASTTRLQVFDAVAAKCAKQQIYVHLDNHISKGMWCCSTGDGNSWWGDTYFSVANWTRGLSYMADHGKSWPNLMSMSLRNEPREPTSNSALDKSSYNWQSWYTYVRQGASAIHGSNPSVLIFLSGLNFDTTLSPVVQNTTLTPGTGHFSLSDFPGYSDKLVLELHNYENSATSCSSLQSNLNNNGFSALGKGTFPVMLTEFGFQMDASTWKGVYASCLASFLPKNKAGWFLWVLSGSYYIRSGTQNYDEGWGLLTKDWSAWRSPSYVDGQLKGMARDTLS</sequence>
<organism evidence="6 7">
    <name type="scientific">Coniochaeta pulveracea</name>
    <dbReference type="NCBI Taxonomy" id="177199"/>
    <lineage>
        <taxon>Eukaryota</taxon>
        <taxon>Fungi</taxon>
        <taxon>Dikarya</taxon>
        <taxon>Ascomycota</taxon>
        <taxon>Pezizomycotina</taxon>
        <taxon>Sordariomycetes</taxon>
        <taxon>Sordariomycetidae</taxon>
        <taxon>Coniochaetales</taxon>
        <taxon>Coniochaetaceae</taxon>
        <taxon>Coniochaeta</taxon>
    </lineage>
</organism>